<reference evidence="1 2" key="1">
    <citation type="submission" date="2019-09" db="EMBL/GenBank/DDBJ databases">
        <title>Draft genome sequence assemblies of isolates from the urinary tract.</title>
        <authorList>
            <person name="Mores C.R."/>
            <person name="Putonti C."/>
            <person name="Wolfe A.J."/>
        </authorList>
    </citation>
    <scope>NUCLEOTIDE SEQUENCE [LARGE SCALE GENOMIC DNA]</scope>
    <source>
        <strain evidence="1 2">UMB623</strain>
    </source>
</reference>
<accession>A0A5N1GPK0</accession>
<proteinExistence type="predicted"/>
<feature type="non-terminal residue" evidence="1">
    <location>
        <position position="72"/>
    </location>
</feature>
<dbReference type="EMBL" id="VYWO01000004">
    <property type="protein sequence ID" value="KAA9300640.1"/>
    <property type="molecule type" value="Genomic_DNA"/>
</dbReference>
<name>A0A5N1GPK0_9LACT</name>
<sequence>MVFLQRKGVWVKIGSFRIGLLLTLPKRKNNWIQCEVGDYYEFKNGINKGKDFFGKGTPIVNFKDVFHHRGLT</sequence>
<organism evidence="1 2">
    <name type="scientific">Aerococcus sanguinicola</name>
    <dbReference type="NCBI Taxonomy" id="119206"/>
    <lineage>
        <taxon>Bacteria</taxon>
        <taxon>Bacillati</taxon>
        <taxon>Bacillota</taxon>
        <taxon>Bacilli</taxon>
        <taxon>Lactobacillales</taxon>
        <taxon>Aerococcaceae</taxon>
        <taxon>Aerococcus</taxon>
    </lineage>
</organism>
<evidence type="ECO:0000313" key="1">
    <source>
        <dbReference type="EMBL" id="KAA9300640.1"/>
    </source>
</evidence>
<protein>
    <submittedName>
        <fullName evidence="1">Uncharacterized protein</fullName>
    </submittedName>
</protein>
<gene>
    <name evidence="1" type="ORF">F6I03_07495</name>
</gene>
<dbReference type="AlphaFoldDB" id="A0A5N1GPK0"/>
<evidence type="ECO:0000313" key="2">
    <source>
        <dbReference type="Proteomes" id="UP000327148"/>
    </source>
</evidence>
<comment type="caution">
    <text evidence="1">The sequence shown here is derived from an EMBL/GenBank/DDBJ whole genome shotgun (WGS) entry which is preliminary data.</text>
</comment>
<dbReference type="Proteomes" id="UP000327148">
    <property type="component" value="Unassembled WGS sequence"/>
</dbReference>